<reference evidence="1" key="1">
    <citation type="submission" date="2020-05" db="EMBL/GenBank/DDBJ databases">
        <title>Phylogenomic resolution of chytrid fungi.</title>
        <authorList>
            <person name="Stajich J.E."/>
            <person name="Amses K."/>
            <person name="Simmons R."/>
            <person name="Seto K."/>
            <person name="Myers J."/>
            <person name="Bonds A."/>
            <person name="Quandt C.A."/>
            <person name="Barry K."/>
            <person name="Liu P."/>
            <person name="Grigoriev I."/>
            <person name="Longcore J.E."/>
            <person name="James T.Y."/>
        </authorList>
    </citation>
    <scope>NUCLEOTIDE SEQUENCE</scope>
    <source>
        <strain evidence="1">JEL0476</strain>
    </source>
</reference>
<dbReference type="AlphaFoldDB" id="A0AAD5Y1J3"/>
<proteinExistence type="predicted"/>
<dbReference type="InterPro" id="IPR013922">
    <property type="entry name" value="Cyclin_PHO80-like"/>
</dbReference>
<dbReference type="PANTHER" id="PTHR15615">
    <property type="match status" value="1"/>
</dbReference>
<evidence type="ECO:0000313" key="2">
    <source>
        <dbReference type="Proteomes" id="UP001211065"/>
    </source>
</evidence>
<evidence type="ECO:0000313" key="1">
    <source>
        <dbReference type="EMBL" id="KAJ3227231.1"/>
    </source>
</evidence>
<protein>
    <recommendedName>
        <fullName evidence="3">Cyclin N-terminal domain-containing protein</fullName>
    </recommendedName>
</protein>
<name>A0AAD5Y1J3_9FUNG</name>
<gene>
    <name evidence="1" type="ORF">HK099_002924</name>
</gene>
<dbReference type="GO" id="GO:0016538">
    <property type="term" value="F:cyclin-dependent protein serine/threonine kinase regulator activity"/>
    <property type="evidence" value="ECO:0007669"/>
    <property type="project" value="TreeGrafter"/>
</dbReference>
<keyword evidence="2" id="KW-1185">Reference proteome</keyword>
<comment type="caution">
    <text evidence="1">The sequence shown here is derived from an EMBL/GenBank/DDBJ whole genome shotgun (WGS) entry which is preliminary data.</text>
</comment>
<sequence length="415" mass="47622">MLASTTSLTQVSPIDKEFNLWSPPTPTPLHCSSHLISKPKRHSQRAQYAEKILDQATNILSVLYPTSTKTFANKPLASLKTFIRDFLKKSKTTFSTLQLALLYLVNLKKAQEKLDFLQNDKLRSNPIFKCGRRMFLASLVIASKVVLEPAPKNIAWSKLSGLPISEINNGERLLLTALNYRVVVPFDEFVEWNMLLHCPTVELFHKINLVETSSLDFVQQTVYHNAQSKMKFMKKKGKDGFIETKKLQQSKFKKTSIQDLKPRKSTQNIIVTKNKKLVKFFKPTNVEEINAKTFSNYEDLFPIEEKEEENLTAVKTEIEDIKENLNFAISIKIGKTETDVKKKWEEADNVQEIKDKDVALVLNQIPFAKLSNYSSPNRLSQINCNITKFEDFSNELCDTQYLLSHLPNKISQLNE</sequence>
<dbReference type="Proteomes" id="UP001211065">
    <property type="component" value="Unassembled WGS sequence"/>
</dbReference>
<evidence type="ECO:0008006" key="3">
    <source>
        <dbReference type="Google" id="ProtNLM"/>
    </source>
</evidence>
<dbReference type="PANTHER" id="PTHR15615:SF36">
    <property type="entry name" value="PHO85 CYCLIN-5"/>
    <property type="match status" value="1"/>
</dbReference>
<dbReference type="GO" id="GO:0005634">
    <property type="term" value="C:nucleus"/>
    <property type="evidence" value="ECO:0007669"/>
    <property type="project" value="TreeGrafter"/>
</dbReference>
<dbReference type="GO" id="GO:0019901">
    <property type="term" value="F:protein kinase binding"/>
    <property type="evidence" value="ECO:0007669"/>
    <property type="project" value="InterPro"/>
</dbReference>
<accession>A0AAD5Y1J3</accession>
<dbReference type="Gene3D" id="1.10.472.10">
    <property type="entry name" value="Cyclin-like"/>
    <property type="match status" value="1"/>
</dbReference>
<dbReference type="EMBL" id="JADGJW010000020">
    <property type="protein sequence ID" value="KAJ3227231.1"/>
    <property type="molecule type" value="Genomic_DNA"/>
</dbReference>
<dbReference type="CDD" id="cd20557">
    <property type="entry name" value="CYCLIN_ScPCL1-like"/>
    <property type="match status" value="1"/>
</dbReference>
<organism evidence="1 2">
    <name type="scientific">Clydaea vesicula</name>
    <dbReference type="NCBI Taxonomy" id="447962"/>
    <lineage>
        <taxon>Eukaryota</taxon>
        <taxon>Fungi</taxon>
        <taxon>Fungi incertae sedis</taxon>
        <taxon>Chytridiomycota</taxon>
        <taxon>Chytridiomycota incertae sedis</taxon>
        <taxon>Chytridiomycetes</taxon>
        <taxon>Lobulomycetales</taxon>
        <taxon>Lobulomycetaceae</taxon>
        <taxon>Clydaea</taxon>
    </lineage>
</organism>
<dbReference type="GO" id="GO:0000307">
    <property type="term" value="C:cyclin-dependent protein kinase holoenzyme complex"/>
    <property type="evidence" value="ECO:0007669"/>
    <property type="project" value="TreeGrafter"/>
</dbReference>